<accession>A0A953M199</accession>
<dbReference type="PANTHER" id="PTHR44591">
    <property type="entry name" value="STRESS RESPONSE REGULATOR PROTEIN 1"/>
    <property type="match status" value="1"/>
</dbReference>
<dbReference type="InterPro" id="IPR050595">
    <property type="entry name" value="Bact_response_regulator"/>
</dbReference>
<name>A0A953M199_9BACT</name>
<dbReference type="PANTHER" id="PTHR44591:SF14">
    <property type="entry name" value="PROTEIN PILG"/>
    <property type="match status" value="1"/>
</dbReference>
<sequence length="143" mass="15867">MKTILVIDDESLLRSSIARAIRSEGYCVAEAKNKAEALEKLKSVGCDLAVVDLYLEDGMHGMELIREIHQGNPDVKVIVITALGTDEVRDALQREGIDGFFDKPFEIKELKKTVECLLNGVKGLSGKTENREERGDKEKEGFS</sequence>
<dbReference type="Gene3D" id="3.40.50.2300">
    <property type="match status" value="1"/>
</dbReference>
<dbReference type="AlphaFoldDB" id="A0A953M199"/>
<dbReference type="CDD" id="cd17535">
    <property type="entry name" value="REC_NarL-like"/>
    <property type="match status" value="1"/>
</dbReference>
<dbReference type="Proteomes" id="UP000705867">
    <property type="component" value="Unassembled WGS sequence"/>
</dbReference>
<comment type="caution">
    <text evidence="5">The sequence shown here is derived from an EMBL/GenBank/DDBJ whole genome shotgun (WGS) entry which is preliminary data.</text>
</comment>
<dbReference type="InterPro" id="IPR001789">
    <property type="entry name" value="Sig_transdc_resp-reg_receiver"/>
</dbReference>
<reference evidence="5" key="1">
    <citation type="journal article" date="2021" name="bioRxiv">
        <title>Unraveling nitrogen, sulfur and carbon metabolic pathways and microbial community transcriptional responses to substrate deprivation and toxicity stresses in a bioreactor mimicking anoxic brackish coastal sediment conditions.</title>
        <authorList>
            <person name="Martins P.D."/>
            <person name="Echeveste M.J."/>
            <person name="Arshad A."/>
            <person name="Kurth J."/>
            <person name="Ouboter H."/>
            <person name="Jetten M.S.M."/>
            <person name="Welte C.U."/>
        </authorList>
    </citation>
    <scope>NUCLEOTIDE SEQUENCE</scope>
    <source>
        <strain evidence="5">MAG_39</strain>
    </source>
</reference>
<dbReference type="InterPro" id="IPR011006">
    <property type="entry name" value="CheY-like_superfamily"/>
</dbReference>
<dbReference type="SUPFAM" id="SSF52172">
    <property type="entry name" value="CheY-like"/>
    <property type="match status" value="1"/>
</dbReference>
<dbReference type="GO" id="GO:0000160">
    <property type="term" value="P:phosphorelay signal transduction system"/>
    <property type="evidence" value="ECO:0007669"/>
    <property type="project" value="UniProtKB-KW"/>
</dbReference>
<evidence type="ECO:0000256" key="2">
    <source>
        <dbReference type="ARBA" id="ARBA00023012"/>
    </source>
</evidence>
<evidence type="ECO:0000313" key="5">
    <source>
        <dbReference type="EMBL" id="MBZ0155253.1"/>
    </source>
</evidence>
<reference evidence="5" key="2">
    <citation type="submission" date="2021-08" db="EMBL/GenBank/DDBJ databases">
        <authorList>
            <person name="Dalcin Martins P."/>
        </authorList>
    </citation>
    <scope>NUCLEOTIDE SEQUENCE</scope>
    <source>
        <strain evidence="5">MAG_39</strain>
    </source>
</reference>
<evidence type="ECO:0000256" key="1">
    <source>
        <dbReference type="ARBA" id="ARBA00022553"/>
    </source>
</evidence>
<dbReference type="SMART" id="SM00448">
    <property type="entry name" value="REC"/>
    <property type="match status" value="1"/>
</dbReference>
<proteinExistence type="predicted"/>
<organism evidence="5 6">
    <name type="scientific">Candidatus Nitrobium versatile</name>
    <dbReference type="NCBI Taxonomy" id="2884831"/>
    <lineage>
        <taxon>Bacteria</taxon>
        <taxon>Pseudomonadati</taxon>
        <taxon>Nitrospirota</taxon>
        <taxon>Nitrospiria</taxon>
        <taxon>Nitrospirales</taxon>
        <taxon>Nitrospiraceae</taxon>
        <taxon>Candidatus Nitrobium</taxon>
    </lineage>
</organism>
<feature type="domain" description="Response regulatory" evidence="4">
    <location>
        <begin position="3"/>
        <end position="118"/>
    </location>
</feature>
<dbReference type="EMBL" id="JAIOIV010000028">
    <property type="protein sequence ID" value="MBZ0155253.1"/>
    <property type="molecule type" value="Genomic_DNA"/>
</dbReference>
<evidence type="ECO:0000259" key="4">
    <source>
        <dbReference type="PROSITE" id="PS50110"/>
    </source>
</evidence>
<protein>
    <submittedName>
        <fullName evidence="5">Response regulator</fullName>
    </submittedName>
</protein>
<evidence type="ECO:0000256" key="3">
    <source>
        <dbReference type="PROSITE-ProRule" id="PRU00169"/>
    </source>
</evidence>
<keyword evidence="1 3" id="KW-0597">Phosphoprotein</keyword>
<dbReference type="PROSITE" id="PS50110">
    <property type="entry name" value="RESPONSE_REGULATORY"/>
    <property type="match status" value="1"/>
</dbReference>
<keyword evidence="2" id="KW-0902">Two-component regulatory system</keyword>
<dbReference type="InterPro" id="IPR058245">
    <property type="entry name" value="NreC/VraR/RcsB-like_REC"/>
</dbReference>
<gene>
    <name evidence="5" type="ORF">K8I29_03450</name>
</gene>
<dbReference type="Pfam" id="PF00072">
    <property type="entry name" value="Response_reg"/>
    <property type="match status" value="1"/>
</dbReference>
<feature type="modified residue" description="4-aspartylphosphate" evidence="3">
    <location>
        <position position="52"/>
    </location>
</feature>
<evidence type="ECO:0000313" key="6">
    <source>
        <dbReference type="Proteomes" id="UP000705867"/>
    </source>
</evidence>